<comment type="caution">
    <text evidence="2">The sequence shown here is derived from an EMBL/GenBank/DDBJ whole genome shotgun (WGS) entry which is preliminary data.</text>
</comment>
<evidence type="ECO:0000313" key="2">
    <source>
        <dbReference type="EMBL" id="CAJ2506659.1"/>
    </source>
</evidence>
<name>A0AAI8YGQ8_9PEZI</name>
<dbReference type="Proteomes" id="UP001295740">
    <property type="component" value="Unassembled WGS sequence"/>
</dbReference>
<dbReference type="AlphaFoldDB" id="A0AAI8YGQ8"/>
<evidence type="ECO:0000256" key="1">
    <source>
        <dbReference type="SAM" id="MobiDB-lite"/>
    </source>
</evidence>
<gene>
    <name evidence="2" type="ORF">KHLLAP_LOCUS7127</name>
</gene>
<dbReference type="EMBL" id="CAUWAG010000010">
    <property type="protein sequence ID" value="CAJ2506659.1"/>
    <property type="molecule type" value="Genomic_DNA"/>
</dbReference>
<keyword evidence="3" id="KW-1185">Reference proteome</keyword>
<feature type="compositionally biased region" description="Basic and acidic residues" evidence="1">
    <location>
        <begin position="1"/>
        <end position="10"/>
    </location>
</feature>
<feature type="compositionally biased region" description="Acidic residues" evidence="1">
    <location>
        <begin position="29"/>
        <end position="39"/>
    </location>
</feature>
<organism evidence="2 3">
    <name type="scientific">Anthostomella pinea</name>
    <dbReference type="NCBI Taxonomy" id="933095"/>
    <lineage>
        <taxon>Eukaryota</taxon>
        <taxon>Fungi</taxon>
        <taxon>Dikarya</taxon>
        <taxon>Ascomycota</taxon>
        <taxon>Pezizomycotina</taxon>
        <taxon>Sordariomycetes</taxon>
        <taxon>Xylariomycetidae</taxon>
        <taxon>Xylariales</taxon>
        <taxon>Xylariaceae</taxon>
        <taxon>Anthostomella</taxon>
    </lineage>
</organism>
<reference evidence="2" key="1">
    <citation type="submission" date="2023-10" db="EMBL/GenBank/DDBJ databases">
        <authorList>
            <person name="Hackl T."/>
        </authorList>
    </citation>
    <scope>NUCLEOTIDE SEQUENCE</scope>
</reference>
<protein>
    <submittedName>
        <fullName evidence="2">Uu.00g078450.m01.CDS01</fullName>
    </submittedName>
</protein>
<accession>A0AAI8YGQ8</accession>
<feature type="region of interest" description="Disordered" evidence="1">
    <location>
        <begin position="1"/>
        <end position="39"/>
    </location>
</feature>
<proteinExistence type="predicted"/>
<sequence length="201" mass="22840">MRHHHLDPDYRGLPLDFSDSDSEKTLTMESDDDKTTDMDISESDLASSGLAIPRMKFPSREPAALEPPALEDPVHQEAMMVPFVSGLSLLIERVKSNMFNSARLMLADAEQSTLSEEIIRVTNQYSTLEHHPAWIDRLTRGFRHPTLALTLSLAPHISENAWTSGGWVQQVLELVKRRKDNGVEEFGEQMLEREVMVMRKL</sequence>
<evidence type="ECO:0000313" key="3">
    <source>
        <dbReference type="Proteomes" id="UP001295740"/>
    </source>
</evidence>